<evidence type="ECO:0000313" key="3">
    <source>
        <dbReference type="Proteomes" id="UP001595851"/>
    </source>
</evidence>
<keyword evidence="1" id="KW-0732">Signal</keyword>
<dbReference type="EMBL" id="JBHSBI010000028">
    <property type="protein sequence ID" value="MFC4013525.1"/>
    <property type="molecule type" value="Genomic_DNA"/>
</dbReference>
<evidence type="ECO:0000313" key="2">
    <source>
        <dbReference type="EMBL" id="MFC4013525.1"/>
    </source>
</evidence>
<dbReference type="RefSeq" id="WP_379533382.1">
    <property type="nucleotide sequence ID" value="NZ_JBHSBI010000028.1"/>
</dbReference>
<feature type="chain" id="PRO_5047303271" description="Secreted protein" evidence="1">
    <location>
        <begin position="25"/>
        <end position="104"/>
    </location>
</feature>
<gene>
    <name evidence="2" type="ORF">ACFOY2_40295</name>
</gene>
<comment type="caution">
    <text evidence="2">The sequence shown here is derived from an EMBL/GenBank/DDBJ whole genome shotgun (WGS) entry which is preliminary data.</text>
</comment>
<sequence>MRVRGVTMAGLLTALSLTGPHAQAAEARRLYDFAAQGVIIWSEPWAGSTRAGLGYPGQGFVSDYSEEHDLYRCGDFDATLWYHGHNATTAVVGWVPGCNLADPD</sequence>
<organism evidence="2 3">
    <name type="scientific">Nonomuraea purpurea</name>
    <dbReference type="NCBI Taxonomy" id="1849276"/>
    <lineage>
        <taxon>Bacteria</taxon>
        <taxon>Bacillati</taxon>
        <taxon>Actinomycetota</taxon>
        <taxon>Actinomycetes</taxon>
        <taxon>Streptosporangiales</taxon>
        <taxon>Streptosporangiaceae</taxon>
        <taxon>Nonomuraea</taxon>
    </lineage>
</organism>
<proteinExistence type="predicted"/>
<accession>A0ABV8GKV4</accession>
<protein>
    <recommendedName>
        <fullName evidence="4">Secreted protein</fullName>
    </recommendedName>
</protein>
<feature type="signal peptide" evidence="1">
    <location>
        <begin position="1"/>
        <end position="24"/>
    </location>
</feature>
<evidence type="ECO:0000256" key="1">
    <source>
        <dbReference type="SAM" id="SignalP"/>
    </source>
</evidence>
<keyword evidence="3" id="KW-1185">Reference proteome</keyword>
<dbReference type="Proteomes" id="UP001595851">
    <property type="component" value="Unassembled WGS sequence"/>
</dbReference>
<evidence type="ECO:0008006" key="4">
    <source>
        <dbReference type="Google" id="ProtNLM"/>
    </source>
</evidence>
<reference evidence="3" key="1">
    <citation type="journal article" date="2019" name="Int. J. Syst. Evol. Microbiol.">
        <title>The Global Catalogue of Microorganisms (GCM) 10K type strain sequencing project: providing services to taxonomists for standard genome sequencing and annotation.</title>
        <authorList>
            <consortium name="The Broad Institute Genomics Platform"/>
            <consortium name="The Broad Institute Genome Sequencing Center for Infectious Disease"/>
            <person name="Wu L."/>
            <person name="Ma J."/>
        </authorList>
    </citation>
    <scope>NUCLEOTIDE SEQUENCE [LARGE SCALE GENOMIC DNA]</scope>
    <source>
        <strain evidence="3">TBRC 1276</strain>
    </source>
</reference>
<name>A0ABV8GKV4_9ACTN</name>